<proteinExistence type="predicted"/>
<feature type="non-terminal residue" evidence="1">
    <location>
        <position position="1"/>
    </location>
</feature>
<name>X1LFZ3_9ZZZZ</name>
<evidence type="ECO:0000313" key="1">
    <source>
        <dbReference type="EMBL" id="GAI04776.1"/>
    </source>
</evidence>
<dbReference type="EMBL" id="BARV01005888">
    <property type="protein sequence ID" value="GAI04776.1"/>
    <property type="molecule type" value="Genomic_DNA"/>
</dbReference>
<reference evidence="1" key="1">
    <citation type="journal article" date="2014" name="Front. Microbiol.">
        <title>High frequency of phylogenetically diverse reductive dehalogenase-homologous genes in deep subseafloor sedimentary metagenomes.</title>
        <authorList>
            <person name="Kawai M."/>
            <person name="Futagami T."/>
            <person name="Toyoda A."/>
            <person name="Takaki Y."/>
            <person name="Nishi S."/>
            <person name="Hori S."/>
            <person name="Arai W."/>
            <person name="Tsubouchi T."/>
            <person name="Morono Y."/>
            <person name="Uchiyama I."/>
            <person name="Ito T."/>
            <person name="Fujiyama A."/>
            <person name="Inagaki F."/>
            <person name="Takami H."/>
        </authorList>
    </citation>
    <scope>NUCLEOTIDE SEQUENCE</scope>
    <source>
        <strain evidence="1">Expedition CK06-06</strain>
    </source>
</reference>
<sequence>INTLVGFQNHISASCPPFRDVILFGNGGGISVVAADLFAQCGLSIAEFDGELKCRLKALDIGQGASMENPIDIPANALTRNPSQTIGELFNLVCRYQPGSALVCHLNIPVLAVYDRIDLLEDVINVIGKIRKSRNLTVHLVLRSDQDPANETLRNHLRVCANNEDIPTFDELSESAAVLNQISVYELYHRRRP</sequence>
<organism evidence="1">
    <name type="scientific">marine sediment metagenome</name>
    <dbReference type="NCBI Taxonomy" id="412755"/>
    <lineage>
        <taxon>unclassified sequences</taxon>
        <taxon>metagenomes</taxon>
        <taxon>ecological metagenomes</taxon>
    </lineage>
</organism>
<accession>X1LFZ3</accession>
<dbReference type="AlphaFoldDB" id="X1LFZ3"/>
<gene>
    <name evidence="1" type="ORF">S06H3_11978</name>
</gene>
<comment type="caution">
    <text evidence="1">The sequence shown here is derived from an EMBL/GenBank/DDBJ whole genome shotgun (WGS) entry which is preliminary data.</text>
</comment>
<evidence type="ECO:0008006" key="2">
    <source>
        <dbReference type="Google" id="ProtNLM"/>
    </source>
</evidence>
<dbReference type="Gene3D" id="3.40.50.261">
    <property type="entry name" value="Succinyl-CoA synthetase domains"/>
    <property type="match status" value="1"/>
</dbReference>
<protein>
    <recommendedName>
        <fullName evidence="2">Ligase-CoA domain-containing protein</fullName>
    </recommendedName>
</protein>
<dbReference type="InterPro" id="IPR016102">
    <property type="entry name" value="Succinyl-CoA_synth-like"/>
</dbReference>
<dbReference type="SUPFAM" id="SSF52210">
    <property type="entry name" value="Succinyl-CoA synthetase domains"/>
    <property type="match status" value="1"/>
</dbReference>